<name>A0ACB9CJW8_ARCLA</name>
<proteinExistence type="predicted"/>
<comment type="caution">
    <text evidence="1">The sequence shown here is derived from an EMBL/GenBank/DDBJ whole genome shotgun (WGS) entry which is preliminary data.</text>
</comment>
<accession>A0ACB9CJW8</accession>
<evidence type="ECO:0000313" key="1">
    <source>
        <dbReference type="EMBL" id="KAI3734463.1"/>
    </source>
</evidence>
<keyword evidence="2" id="KW-1185">Reference proteome</keyword>
<dbReference type="Proteomes" id="UP001055879">
    <property type="component" value="Linkage Group LG04"/>
</dbReference>
<reference evidence="1 2" key="2">
    <citation type="journal article" date="2022" name="Mol. Ecol. Resour.">
        <title>The genomes of chicory, endive, great burdock and yacon provide insights into Asteraceae paleo-polyploidization history and plant inulin production.</title>
        <authorList>
            <person name="Fan W."/>
            <person name="Wang S."/>
            <person name="Wang H."/>
            <person name="Wang A."/>
            <person name="Jiang F."/>
            <person name="Liu H."/>
            <person name="Zhao H."/>
            <person name="Xu D."/>
            <person name="Zhang Y."/>
        </authorList>
    </citation>
    <scope>NUCLEOTIDE SEQUENCE [LARGE SCALE GENOMIC DNA]</scope>
    <source>
        <strain evidence="2">cv. Niubang</strain>
    </source>
</reference>
<reference evidence="2" key="1">
    <citation type="journal article" date="2022" name="Mol. Ecol. Resour.">
        <title>The genomes of chicory, endive, great burdock and yacon provide insights into Asteraceae palaeo-polyploidization history and plant inulin production.</title>
        <authorList>
            <person name="Fan W."/>
            <person name="Wang S."/>
            <person name="Wang H."/>
            <person name="Wang A."/>
            <person name="Jiang F."/>
            <person name="Liu H."/>
            <person name="Zhao H."/>
            <person name="Xu D."/>
            <person name="Zhang Y."/>
        </authorList>
    </citation>
    <scope>NUCLEOTIDE SEQUENCE [LARGE SCALE GENOMIC DNA]</scope>
    <source>
        <strain evidence="2">cv. Niubang</strain>
    </source>
</reference>
<evidence type="ECO:0000313" key="2">
    <source>
        <dbReference type="Proteomes" id="UP001055879"/>
    </source>
</evidence>
<organism evidence="1 2">
    <name type="scientific">Arctium lappa</name>
    <name type="common">Greater burdock</name>
    <name type="synonym">Lappa major</name>
    <dbReference type="NCBI Taxonomy" id="4217"/>
    <lineage>
        <taxon>Eukaryota</taxon>
        <taxon>Viridiplantae</taxon>
        <taxon>Streptophyta</taxon>
        <taxon>Embryophyta</taxon>
        <taxon>Tracheophyta</taxon>
        <taxon>Spermatophyta</taxon>
        <taxon>Magnoliopsida</taxon>
        <taxon>eudicotyledons</taxon>
        <taxon>Gunneridae</taxon>
        <taxon>Pentapetalae</taxon>
        <taxon>asterids</taxon>
        <taxon>campanulids</taxon>
        <taxon>Asterales</taxon>
        <taxon>Asteraceae</taxon>
        <taxon>Carduoideae</taxon>
        <taxon>Cardueae</taxon>
        <taxon>Arctiinae</taxon>
        <taxon>Arctium</taxon>
    </lineage>
</organism>
<sequence>MEVLVSSAAGRMAGDGGVWVVSSAAEVTGVGATVGVEEGGGGVSCAAARGLATVVAAVVVRGAEGSPAPIDEGGTVVVGRRRLRRGGLGPDVRTFCRAISVAGESDGRGWFDGEEGFRGGGAG</sequence>
<gene>
    <name evidence="1" type="ORF">L6452_13932</name>
</gene>
<protein>
    <submittedName>
        <fullName evidence="1">Uncharacterized protein</fullName>
    </submittedName>
</protein>
<dbReference type="EMBL" id="CM042050">
    <property type="protein sequence ID" value="KAI3734463.1"/>
    <property type="molecule type" value="Genomic_DNA"/>
</dbReference>